<evidence type="ECO:0000256" key="1">
    <source>
        <dbReference type="ARBA" id="ARBA00004370"/>
    </source>
</evidence>
<dbReference type="Proteomes" id="UP000054976">
    <property type="component" value="Unassembled WGS sequence"/>
</dbReference>
<feature type="transmembrane region" description="Helical" evidence="5">
    <location>
        <begin position="6"/>
        <end position="27"/>
    </location>
</feature>
<dbReference type="GO" id="GO:0007165">
    <property type="term" value="P:signal transduction"/>
    <property type="evidence" value="ECO:0007669"/>
    <property type="project" value="UniProtKB-KW"/>
</dbReference>
<dbReference type="Gene3D" id="1.10.287.950">
    <property type="entry name" value="Methyl-accepting chemotaxis protein"/>
    <property type="match status" value="1"/>
</dbReference>
<evidence type="ECO:0000256" key="5">
    <source>
        <dbReference type="SAM" id="Phobius"/>
    </source>
</evidence>
<dbReference type="FunFam" id="1.10.287.950:FF:000001">
    <property type="entry name" value="Methyl-accepting chemotaxis sensory transducer"/>
    <property type="match status" value="1"/>
</dbReference>
<keyword evidence="5" id="KW-0472">Membrane</keyword>
<dbReference type="Pfam" id="PF00015">
    <property type="entry name" value="MCPsignal"/>
    <property type="match status" value="1"/>
</dbReference>
<evidence type="ECO:0000313" key="7">
    <source>
        <dbReference type="EMBL" id="GAQ95365.1"/>
    </source>
</evidence>
<sequence length="527" mass="58773">MNIKRLLQFINIIILLVLVGLFIISYFNEKGFQERIEKLTKRDLNLLIALNDMYAQGLQTGQATRNVFINPKDEQAKKNYQKAHEEFMKANEEAIKLTTGDFQTELKKIAQLWQQDHAKKMEIQQLAIEGKKDEAVQKIVEETKLWREIKDLIFKLTDSHKKEFEKLNQEISNVRKRNSIIYSAVLLISLAGLSALLYYSYKSYEKSMNSALSCFTKLEHGDLREEKTQACDLIGDIYQRIVTGMRGTIIKIRDVVKSTNNIATSLKEETDSLEKNSREQLSRIDHVASASTEISQTIIDVAKNAASASDSAKQANETAQKGKLAVEKAAKAMIEIANSIKSAASTIEELGQSSQEIGEIVLTIKDIADQTNLLALNAAIEAARAGEQGRGFAVVADEVRKLAERTAKATEEIAEKIRNIQTQSDASVDAMNQSSKQAEGGVSLAQDAMRALDEIVSATEGALDMIQRIAVATEELSATSEEIAQNMETIKESVDATVRMIESVRDVSEKLYSEMKTLDQSVEYFKI</sequence>
<dbReference type="SUPFAM" id="SSF58104">
    <property type="entry name" value="Methyl-accepting chemotaxis protein (MCP) signaling domain"/>
    <property type="match status" value="1"/>
</dbReference>
<dbReference type="InterPro" id="IPR004089">
    <property type="entry name" value="MCPsignal_dom"/>
</dbReference>
<comment type="subcellular location">
    <subcellularLocation>
        <location evidence="1">Membrane</location>
    </subcellularLocation>
</comment>
<dbReference type="PANTHER" id="PTHR32089">
    <property type="entry name" value="METHYL-ACCEPTING CHEMOTAXIS PROTEIN MCPB"/>
    <property type="match status" value="1"/>
</dbReference>
<comment type="similarity">
    <text evidence="3">Belongs to the methyl-accepting chemotaxis (MCP) protein family.</text>
</comment>
<dbReference type="PROSITE" id="PS50111">
    <property type="entry name" value="CHEMOTAXIS_TRANSDUC_2"/>
    <property type="match status" value="1"/>
</dbReference>
<dbReference type="STRING" id="86166.TAGGR_2255"/>
<dbReference type="PANTHER" id="PTHR32089:SF112">
    <property type="entry name" value="LYSOZYME-LIKE PROTEIN-RELATED"/>
    <property type="match status" value="1"/>
</dbReference>
<evidence type="ECO:0000256" key="2">
    <source>
        <dbReference type="ARBA" id="ARBA00023224"/>
    </source>
</evidence>
<keyword evidence="2 4" id="KW-0807">Transducer</keyword>
<feature type="transmembrane region" description="Helical" evidence="5">
    <location>
        <begin position="180"/>
        <end position="201"/>
    </location>
</feature>
<organism evidence="7 8">
    <name type="scientific">Thermodesulfovibrio aggregans</name>
    <dbReference type="NCBI Taxonomy" id="86166"/>
    <lineage>
        <taxon>Bacteria</taxon>
        <taxon>Pseudomonadati</taxon>
        <taxon>Nitrospirota</taxon>
        <taxon>Thermodesulfovibrionia</taxon>
        <taxon>Thermodesulfovibrionales</taxon>
        <taxon>Thermodesulfovibrionaceae</taxon>
        <taxon>Thermodesulfovibrio</taxon>
    </lineage>
</organism>
<gene>
    <name evidence="7" type="ORF">TAGGR_2255</name>
</gene>
<dbReference type="RefSeq" id="WP_059176806.1">
    <property type="nucleotide sequence ID" value="NZ_BCNO01000002.1"/>
</dbReference>
<evidence type="ECO:0000256" key="3">
    <source>
        <dbReference type="ARBA" id="ARBA00029447"/>
    </source>
</evidence>
<feature type="domain" description="Methyl-accepting transducer" evidence="6">
    <location>
        <begin position="255"/>
        <end position="491"/>
    </location>
</feature>
<dbReference type="GO" id="GO:0006935">
    <property type="term" value="P:chemotaxis"/>
    <property type="evidence" value="ECO:0007669"/>
    <property type="project" value="UniProtKB-ARBA"/>
</dbReference>
<reference evidence="8" key="1">
    <citation type="submission" date="2016-01" db="EMBL/GenBank/DDBJ databases">
        <title>Draft genome sequence of Thermodesulfovibrio aggregans strain TGE-P1.</title>
        <authorList>
            <person name="Sekiguchi Y."/>
            <person name="Ohashi A."/>
            <person name="Matsuura N."/>
            <person name="Tourlousse M.D."/>
        </authorList>
    </citation>
    <scope>NUCLEOTIDE SEQUENCE [LARGE SCALE GENOMIC DNA]</scope>
    <source>
        <strain evidence="8">TGE-P1</strain>
    </source>
</reference>
<evidence type="ECO:0000259" key="6">
    <source>
        <dbReference type="PROSITE" id="PS50111"/>
    </source>
</evidence>
<accession>A0A0U9HYP1</accession>
<dbReference type="GO" id="GO:0016020">
    <property type="term" value="C:membrane"/>
    <property type="evidence" value="ECO:0007669"/>
    <property type="project" value="UniProtKB-SubCell"/>
</dbReference>
<name>A0A0U9HYP1_9BACT</name>
<protein>
    <submittedName>
        <fullName evidence="7">Methyl-accepting chemotaxis protein</fullName>
    </submittedName>
</protein>
<dbReference type="CDD" id="cd11386">
    <property type="entry name" value="MCP_signal"/>
    <property type="match status" value="1"/>
</dbReference>
<evidence type="ECO:0000313" key="8">
    <source>
        <dbReference type="Proteomes" id="UP000054976"/>
    </source>
</evidence>
<keyword evidence="8" id="KW-1185">Reference proteome</keyword>
<dbReference type="EMBL" id="BCNO01000002">
    <property type="protein sequence ID" value="GAQ95365.1"/>
    <property type="molecule type" value="Genomic_DNA"/>
</dbReference>
<proteinExistence type="inferred from homology"/>
<dbReference type="AlphaFoldDB" id="A0A0U9HYP1"/>
<comment type="caution">
    <text evidence="7">The sequence shown here is derived from an EMBL/GenBank/DDBJ whole genome shotgun (WGS) entry which is preliminary data.</text>
</comment>
<dbReference type="SMART" id="SM00283">
    <property type="entry name" value="MA"/>
    <property type="match status" value="1"/>
</dbReference>
<keyword evidence="5" id="KW-0812">Transmembrane</keyword>
<keyword evidence="5" id="KW-1133">Transmembrane helix</keyword>
<evidence type="ECO:0000256" key="4">
    <source>
        <dbReference type="PROSITE-ProRule" id="PRU00284"/>
    </source>
</evidence>